<accession>A0ABW5M8W9</accession>
<dbReference type="InterPro" id="IPR050204">
    <property type="entry name" value="AraC_XylS_family_regulators"/>
</dbReference>
<keyword evidence="1" id="KW-0805">Transcription regulation</keyword>
<name>A0ABW5M8W9_9BACT</name>
<dbReference type="PANTHER" id="PTHR46796:SF7">
    <property type="entry name" value="ARAC FAMILY TRANSCRIPTIONAL REGULATOR"/>
    <property type="match status" value="1"/>
</dbReference>
<evidence type="ECO:0000259" key="4">
    <source>
        <dbReference type="PROSITE" id="PS01124"/>
    </source>
</evidence>
<dbReference type="Pfam" id="PF02311">
    <property type="entry name" value="AraC_binding"/>
    <property type="match status" value="1"/>
</dbReference>
<dbReference type="PRINTS" id="PR00032">
    <property type="entry name" value="HTHARAC"/>
</dbReference>
<dbReference type="Proteomes" id="UP001597469">
    <property type="component" value="Unassembled WGS sequence"/>
</dbReference>
<dbReference type="SMART" id="SM00342">
    <property type="entry name" value="HTH_ARAC"/>
    <property type="match status" value="1"/>
</dbReference>
<keyword evidence="3" id="KW-0804">Transcription</keyword>
<evidence type="ECO:0000256" key="1">
    <source>
        <dbReference type="ARBA" id="ARBA00023015"/>
    </source>
</evidence>
<evidence type="ECO:0000313" key="6">
    <source>
        <dbReference type="Proteomes" id="UP001597469"/>
    </source>
</evidence>
<protein>
    <submittedName>
        <fullName evidence="5">AraC family transcriptional regulator</fullName>
    </submittedName>
</protein>
<dbReference type="InterPro" id="IPR037923">
    <property type="entry name" value="HTH-like"/>
</dbReference>
<dbReference type="Pfam" id="PF12833">
    <property type="entry name" value="HTH_18"/>
    <property type="match status" value="1"/>
</dbReference>
<dbReference type="RefSeq" id="WP_381525262.1">
    <property type="nucleotide sequence ID" value="NZ_JBHULN010000012.1"/>
</dbReference>
<evidence type="ECO:0000313" key="5">
    <source>
        <dbReference type="EMBL" id="MFD2572668.1"/>
    </source>
</evidence>
<dbReference type="PROSITE" id="PS01124">
    <property type="entry name" value="HTH_ARAC_FAMILY_2"/>
    <property type="match status" value="1"/>
</dbReference>
<dbReference type="Gene3D" id="1.10.10.60">
    <property type="entry name" value="Homeodomain-like"/>
    <property type="match status" value="2"/>
</dbReference>
<dbReference type="SUPFAM" id="SSF46689">
    <property type="entry name" value="Homeodomain-like"/>
    <property type="match status" value="2"/>
</dbReference>
<dbReference type="InterPro" id="IPR020449">
    <property type="entry name" value="Tscrpt_reg_AraC-type_HTH"/>
</dbReference>
<feature type="domain" description="HTH araC/xylS-type" evidence="4">
    <location>
        <begin position="196"/>
        <end position="294"/>
    </location>
</feature>
<sequence>MTLFRKYYQKVVVEEALHKPSWGVVVLNVGHNVHPPGVRYPDYQHPGDYVFDWEEGRVLEEFQLVYISRGQGIFEAEGMKPTLIEAGTAFLLFPGIWHRYRPAEQTGWEEFWVGFKGPYADYLTQQACFQPDSPLIRIGFNSELLHILTHLVDTVRFDSDSTGPLSSCLTIQVLALVYASAIMTSPEQSRRHQLIHQARFKMHEYEERELDLEQLAQDMNVSYVWFRKEFKRIVGTSPGQYHLNLRIKRAMQLLRETDLPVGHIATQLGFESDFHFSKIFKQKVELSPSQYRKSTAPSA</sequence>
<dbReference type="SUPFAM" id="SSF51215">
    <property type="entry name" value="Regulatory protein AraC"/>
    <property type="match status" value="1"/>
</dbReference>
<evidence type="ECO:0000256" key="2">
    <source>
        <dbReference type="ARBA" id="ARBA00023125"/>
    </source>
</evidence>
<reference evidence="6" key="1">
    <citation type="journal article" date="2019" name="Int. J. Syst. Evol. Microbiol.">
        <title>The Global Catalogue of Microorganisms (GCM) 10K type strain sequencing project: providing services to taxonomists for standard genome sequencing and annotation.</title>
        <authorList>
            <consortium name="The Broad Institute Genomics Platform"/>
            <consortium name="The Broad Institute Genome Sequencing Center for Infectious Disease"/>
            <person name="Wu L."/>
            <person name="Ma J."/>
        </authorList>
    </citation>
    <scope>NUCLEOTIDE SEQUENCE [LARGE SCALE GENOMIC DNA]</scope>
    <source>
        <strain evidence="6">KCTC 42805</strain>
    </source>
</reference>
<dbReference type="PANTHER" id="PTHR46796">
    <property type="entry name" value="HTH-TYPE TRANSCRIPTIONAL ACTIVATOR RHAS-RELATED"/>
    <property type="match status" value="1"/>
</dbReference>
<dbReference type="Gene3D" id="2.60.120.280">
    <property type="entry name" value="Regulatory protein AraC"/>
    <property type="match status" value="1"/>
</dbReference>
<organism evidence="5 6">
    <name type="scientific">Spirosoma soli</name>
    <dbReference type="NCBI Taxonomy" id="1770529"/>
    <lineage>
        <taxon>Bacteria</taxon>
        <taxon>Pseudomonadati</taxon>
        <taxon>Bacteroidota</taxon>
        <taxon>Cytophagia</taxon>
        <taxon>Cytophagales</taxon>
        <taxon>Cytophagaceae</taxon>
        <taxon>Spirosoma</taxon>
    </lineage>
</organism>
<evidence type="ECO:0000256" key="3">
    <source>
        <dbReference type="ARBA" id="ARBA00023163"/>
    </source>
</evidence>
<dbReference type="InterPro" id="IPR018060">
    <property type="entry name" value="HTH_AraC"/>
</dbReference>
<keyword evidence="2" id="KW-0238">DNA-binding</keyword>
<keyword evidence="6" id="KW-1185">Reference proteome</keyword>
<dbReference type="InterPro" id="IPR009057">
    <property type="entry name" value="Homeodomain-like_sf"/>
</dbReference>
<proteinExistence type="predicted"/>
<comment type="caution">
    <text evidence="5">The sequence shown here is derived from an EMBL/GenBank/DDBJ whole genome shotgun (WGS) entry which is preliminary data.</text>
</comment>
<gene>
    <name evidence="5" type="ORF">ACFSUS_18660</name>
</gene>
<dbReference type="InterPro" id="IPR003313">
    <property type="entry name" value="AraC-bd"/>
</dbReference>
<dbReference type="EMBL" id="JBHULN010000012">
    <property type="protein sequence ID" value="MFD2572668.1"/>
    <property type="molecule type" value="Genomic_DNA"/>
</dbReference>